<reference evidence="3" key="1">
    <citation type="journal article" date="2017" name="Genome Biol.">
        <title>Comparative genomics reveals high biological diversity and specific adaptations in the industrially and medically important fungal genus Aspergillus.</title>
        <authorList>
            <person name="de Vries R.P."/>
            <person name="Riley R."/>
            <person name="Wiebenga A."/>
            <person name="Aguilar-Osorio G."/>
            <person name="Amillis S."/>
            <person name="Uchima C.A."/>
            <person name="Anderluh G."/>
            <person name="Asadollahi M."/>
            <person name="Askin M."/>
            <person name="Barry K."/>
            <person name="Battaglia E."/>
            <person name="Bayram O."/>
            <person name="Benocci T."/>
            <person name="Braus-Stromeyer S.A."/>
            <person name="Caldana C."/>
            <person name="Canovas D."/>
            <person name="Cerqueira G.C."/>
            <person name="Chen F."/>
            <person name="Chen W."/>
            <person name="Choi C."/>
            <person name="Clum A."/>
            <person name="Dos Santos R.A."/>
            <person name="Damasio A.R."/>
            <person name="Diallinas G."/>
            <person name="Emri T."/>
            <person name="Fekete E."/>
            <person name="Flipphi M."/>
            <person name="Freyberg S."/>
            <person name="Gallo A."/>
            <person name="Gournas C."/>
            <person name="Habgood R."/>
            <person name="Hainaut M."/>
            <person name="Harispe M.L."/>
            <person name="Henrissat B."/>
            <person name="Hilden K.S."/>
            <person name="Hope R."/>
            <person name="Hossain A."/>
            <person name="Karabika E."/>
            <person name="Karaffa L."/>
            <person name="Karanyi Z."/>
            <person name="Krasevec N."/>
            <person name="Kuo A."/>
            <person name="Kusch H."/>
            <person name="LaButti K."/>
            <person name="Lagendijk E.L."/>
            <person name="Lapidus A."/>
            <person name="Levasseur A."/>
            <person name="Lindquist E."/>
            <person name="Lipzen A."/>
            <person name="Logrieco A.F."/>
            <person name="MacCabe A."/>
            <person name="Maekelae M.R."/>
            <person name="Malavazi I."/>
            <person name="Melin P."/>
            <person name="Meyer V."/>
            <person name="Mielnichuk N."/>
            <person name="Miskei M."/>
            <person name="Molnar A.P."/>
            <person name="Mule G."/>
            <person name="Ngan C.Y."/>
            <person name="Orejas M."/>
            <person name="Orosz E."/>
            <person name="Ouedraogo J.P."/>
            <person name="Overkamp K.M."/>
            <person name="Park H.-S."/>
            <person name="Perrone G."/>
            <person name="Piumi F."/>
            <person name="Punt P.J."/>
            <person name="Ram A.F."/>
            <person name="Ramon A."/>
            <person name="Rauscher S."/>
            <person name="Record E."/>
            <person name="Riano-Pachon D.M."/>
            <person name="Robert V."/>
            <person name="Roehrig J."/>
            <person name="Ruller R."/>
            <person name="Salamov A."/>
            <person name="Salih N.S."/>
            <person name="Samson R.A."/>
            <person name="Sandor E."/>
            <person name="Sanguinetti M."/>
            <person name="Schuetze T."/>
            <person name="Sepcic K."/>
            <person name="Shelest E."/>
            <person name="Sherlock G."/>
            <person name="Sophianopoulou V."/>
            <person name="Squina F.M."/>
            <person name="Sun H."/>
            <person name="Susca A."/>
            <person name="Todd R.B."/>
            <person name="Tsang A."/>
            <person name="Unkles S.E."/>
            <person name="van de Wiele N."/>
            <person name="van Rossen-Uffink D."/>
            <person name="Oliveira J.V."/>
            <person name="Vesth T.C."/>
            <person name="Visser J."/>
            <person name="Yu J.-H."/>
            <person name="Zhou M."/>
            <person name="Andersen M.R."/>
            <person name="Archer D.B."/>
            <person name="Baker S.E."/>
            <person name="Benoit I."/>
            <person name="Brakhage A.A."/>
            <person name="Braus G.H."/>
            <person name="Fischer R."/>
            <person name="Frisvad J.C."/>
            <person name="Goldman G.H."/>
            <person name="Houbraken J."/>
            <person name="Oakley B."/>
            <person name="Pocsi I."/>
            <person name="Scazzocchio C."/>
            <person name="Seiboth B."/>
            <person name="vanKuyk P.A."/>
            <person name="Wortman J."/>
            <person name="Dyer P.S."/>
            <person name="Grigoriev I.V."/>
        </authorList>
    </citation>
    <scope>NUCLEOTIDE SEQUENCE [LARGE SCALE GENOMIC DNA]</scope>
    <source>
        <strain evidence="3">CBS 583.65</strain>
    </source>
</reference>
<keyword evidence="1" id="KW-0472">Membrane</keyword>
<gene>
    <name evidence="2" type="ORF">ASPVEDRAFT_601358</name>
</gene>
<proteinExistence type="predicted"/>
<dbReference type="Proteomes" id="UP000184073">
    <property type="component" value="Unassembled WGS sequence"/>
</dbReference>
<dbReference type="VEuPathDB" id="FungiDB:ASPVEDRAFT_601358"/>
<dbReference type="RefSeq" id="XP_040666750.1">
    <property type="nucleotide sequence ID" value="XM_040815518.1"/>
</dbReference>
<feature type="transmembrane region" description="Helical" evidence="1">
    <location>
        <begin position="32"/>
        <end position="52"/>
    </location>
</feature>
<protein>
    <submittedName>
        <fullName evidence="2">Uncharacterized protein</fullName>
    </submittedName>
</protein>
<accession>A0A1L9PHK1</accession>
<evidence type="ECO:0000313" key="2">
    <source>
        <dbReference type="EMBL" id="OJJ00988.1"/>
    </source>
</evidence>
<keyword evidence="1" id="KW-0812">Transmembrane</keyword>
<feature type="transmembrane region" description="Helical" evidence="1">
    <location>
        <begin position="64"/>
        <end position="82"/>
    </location>
</feature>
<evidence type="ECO:0000256" key="1">
    <source>
        <dbReference type="SAM" id="Phobius"/>
    </source>
</evidence>
<dbReference type="GeneID" id="63731029"/>
<evidence type="ECO:0000313" key="3">
    <source>
        <dbReference type="Proteomes" id="UP000184073"/>
    </source>
</evidence>
<dbReference type="AlphaFoldDB" id="A0A1L9PHK1"/>
<sequence length="131" mass="15390">MHTSHYPSHILTVLCDANGLKSGTRGTKMSRAILYVLSSFTIVNTSLLFSGLPQSMIWSFRSCLWYSVGWAPVDVFLVSLLTRDEPYFKSVYWSRCDTYSGVFRFDLHYSRGRHLHYVLDWGRYRVWRSYI</sequence>
<dbReference type="EMBL" id="KV878127">
    <property type="protein sequence ID" value="OJJ00988.1"/>
    <property type="molecule type" value="Genomic_DNA"/>
</dbReference>
<organism evidence="2 3">
    <name type="scientific">Aspergillus versicolor CBS 583.65</name>
    <dbReference type="NCBI Taxonomy" id="1036611"/>
    <lineage>
        <taxon>Eukaryota</taxon>
        <taxon>Fungi</taxon>
        <taxon>Dikarya</taxon>
        <taxon>Ascomycota</taxon>
        <taxon>Pezizomycotina</taxon>
        <taxon>Eurotiomycetes</taxon>
        <taxon>Eurotiomycetidae</taxon>
        <taxon>Eurotiales</taxon>
        <taxon>Aspergillaceae</taxon>
        <taxon>Aspergillus</taxon>
        <taxon>Aspergillus subgen. Nidulantes</taxon>
    </lineage>
</organism>
<keyword evidence="1" id="KW-1133">Transmembrane helix</keyword>
<keyword evidence="3" id="KW-1185">Reference proteome</keyword>
<name>A0A1L9PHK1_ASPVE</name>